<dbReference type="RefSeq" id="WP_026861215.1">
    <property type="nucleotide sequence ID" value="NZ_PIQE01000001.1"/>
</dbReference>
<dbReference type="InterPro" id="IPR053147">
    <property type="entry name" value="Hsp_HslJ-like"/>
</dbReference>
<accession>A0A432ZAJ6</accession>
<evidence type="ECO:0000256" key="4">
    <source>
        <dbReference type="ARBA" id="ARBA00023288"/>
    </source>
</evidence>
<dbReference type="Gene3D" id="2.40.128.270">
    <property type="match status" value="1"/>
</dbReference>
<dbReference type="EMBL" id="PIQE01000001">
    <property type="protein sequence ID" value="RUO74965.1"/>
    <property type="molecule type" value="Genomic_DNA"/>
</dbReference>
<protein>
    <recommendedName>
        <fullName evidence="10">META domain-containing protein</fullName>
    </recommendedName>
</protein>
<gene>
    <name evidence="8" type="ORF">CWI80_06460</name>
</gene>
<dbReference type="PROSITE" id="PS51257">
    <property type="entry name" value="PROKAR_LIPOPROTEIN"/>
    <property type="match status" value="1"/>
</dbReference>
<dbReference type="InterPro" id="IPR018660">
    <property type="entry name" value="MliC"/>
</dbReference>
<dbReference type="Proteomes" id="UP000287022">
    <property type="component" value="Unassembled WGS sequence"/>
</dbReference>
<organism evidence="8 9">
    <name type="scientific">Pseudidiomarina sediminum</name>
    <dbReference type="NCBI Taxonomy" id="431675"/>
    <lineage>
        <taxon>Bacteria</taxon>
        <taxon>Pseudomonadati</taxon>
        <taxon>Pseudomonadota</taxon>
        <taxon>Gammaproteobacteria</taxon>
        <taxon>Alteromonadales</taxon>
        <taxon>Idiomarinaceae</taxon>
        <taxon>Pseudidiomarina</taxon>
    </lineage>
</organism>
<evidence type="ECO:0000313" key="9">
    <source>
        <dbReference type="Proteomes" id="UP000287022"/>
    </source>
</evidence>
<feature type="domain" description="DUF306" evidence="6">
    <location>
        <begin position="210"/>
        <end position="298"/>
    </location>
</feature>
<dbReference type="InterPro" id="IPR038670">
    <property type="entry name" value="HslJ-like_sf"/>
</dbReference>
<dbReference type="InterPro" id="IPR005184">
    <property type="entry name" value="DUF306_Meta_HslJ"/>
</dbReference>
<feature type="chain" id="PRO_5019459323" description="META domain-containing protein" evidence="5">
    <location>
        <begin position="28"/>
        <end position="312"/>
    </location>
</feature>
<evidence type="ECO:0000256" key="3">
    <source>
        <dbReference type="ARBA" id="ARBA00023139"/>
    </source>
</evidence>
<dbReference type="AlphaFoldDB" id="A0A432ZAJ6"/>
<feature type="signal peptide" evidence="5">
    <location>
        <begin position="1"/>
        <end position="27"/>
    </location>
</feature>
<dbReference type="Pfam" id="PF09864">
    <property type="entry name" value="MliC"/>
    <property type="match status" value="1"/>
</dbReference>
<dbReference type="InterPro" id="IPR036328">
    <property type="entry name" value="MliC_sf"/>
</dbReference>
<dbReference type="Pfam" id="PF03724">
    <property type="entry name" value="META"/>
    <property type="match status" value="1"/>
</dbReference>
<proteinExistence type="predicted"/>
<feature type="domain" description="C-type lysozyme inhibitor" evidence="7">
    <location>
        <begin position="34"/>
        <end position="92"/>
    </location>
</feature>
<dbReference type="PANTHER" id="PTHR35535:SF1">
    <property type="entry name" value="HEAT SHOCK PROTEIN HSLJ"/>
    <property type="match status" value="1"/>
</dbReference>
<keyword evidence="2" id="KW-0472">Membrane</keyword>
<evidence type="ECO:0000313" key="8">
    <source>
        <dbReference type="EMBL" id="RUO74965.1"/>
    </source>
</evidence>
<dbReference type="PANTHER" id="PTHR35535">
    <property type="entry name" value="HEAT SHOCK PROTEIN HSLJ"/>
    <property type="match status" value="1"/>
</dbReference>
<keyword evidence="9" id="KW-1185">Reference proteome</keyword>
<dbReference type="STRING" id="1122124.GCA_000423165_00122"/>
<dbReference type="Gene3D" id="2.40.128.200">
    <property type="match status" value="1"/>
</dbReference>
<reference evidence="9" key="1">
    <citation type="journal article" date="2018" name="Front. Microbiol.">
        <title>Genome-Based Analysis Reveals the Taxonomy and Diversity of the Family Idiomarinaceae.</title>
        <authorList>
            <person name="Liu Y."/>
            <person name="Lai Q."/>
            <person name="Shao Z."/>
        </authorList>
    </citation>
    <scope>NUCLEOTIDE SEQUENCE [LARGE SCALE GENOMIC DNA]</scope>
    <source>
        <strain evidence="9">c121</strain>
    </source>
</reference>
<keyword evidence="3" id="KW-0564">Palmitate</keyword>
<evidence type="ECO:0000259" key="7">
    <source>
        <dbReference type="Pfam" id="PF09864"/>
    </source>
</evidence>
<evidence type="ECO:0000256" key="5">
    <source>
        <dbReference type="SAM" id="SignalP"/>
    </source>
</evidence>
<dbReference type="SUPFAM" id="SSF141488">
    <property type="entry name" value="YdhA-like"/>
    <property type="match status" value="1"/>
</dbReference>
<name>A0A432ZAJ6_9GAMM</name>
<sequence length="312" mass="34054">MSALRIMPAISLLSLAVLSACSSEAPSQDTTTVYHCGALKVGTELNGEQLTLTFNDQSLVMQATKSASGARYVNEEKGAEFWNKGNEAQFSTENFSLPLCIAEGSLPQQISARGNEPFWLINRNGDEAVLRTPGEETKLAVTETTAIRDGFSIRFADDAELTLKDMVCYDTMSGQSYPYKATFKHQGSEHQGCAGDPKRLFAGATWLAQNSPNAQGEPVSLTFHSDSQVSGFAGCNYLTGSYAMTGENFQFGPLAVTKRMCAGEAMAYEDTFLRQLNQVNHVKVFADGTLQLQLKDGSFLNFDKGQLKLWRD</sequence>
<evidence type="ECO:0000259" key="6">
    <source>
        <dbReference type="Pfam" id="PF03724"/>
    </source>
</evidence>
<comment type="caution">
    <text evidence="8">The sequence shown here is derived from an EMBL/GenBank/DDBJ whole genome shotgun (WGS) entry which is preliminary data.</text>
</comment>
<evidence type="ECO:0000256" key="1">
    <source>
        <dbReference type="ARBA" id="ARBA00022729"/>
    </source>
</evidence>
<evidence type="ECO:0008006" key="10">
    <source>
        <dbReference type="Google" id="ProtNLM"/>
    </source>
</evidence>
<keyword evidence="1 5" id="KW-0732">Signal</keyword>
<keyword evidence="4" id="KW-0449">Lipoprotein</keyword>
<evidence type="ECO:0000256" key="2">
    <source>
        <dbReference type="ARBA" id="ARBA00023136"/>
    </source>
</evidence>